<dbReference type="SUPFAM" id="SSF53098">
    <property type="entry name" value="Ribonuclease H-like"/>
    <property type="match status" value="1"/>
</dbReference>
<protein>
    <recommendedName>
        <fullName evidence="3">Integrase catalytic domain-containing protein</fullName>
    </recommendedName>
</protein>
<dbReference type="Gramene" id="C.cajan_01148.t">
    <property type="protein sequence ID" value="C.cajan_01148.t.cds1"/>
    <property type="gene ID" value="C.cajan_01148"/>
</dbReference>
<dbReference type="EMBL" id="CM003613">
    <property type="protein sequence ID" value="KYP54976.1"/>
    <property type="molecule type" value="Genomic_DNA"/>
</dbReference>
<proteinExistence type="predicted"/>
<organism evidence="1 2">
    <name type="scientific">Cajanus cajan</name>
    <name type="common">Pigeon pea</name>
    <name type="synonym">Cajanus indicus</name>
    <dbReference type="NCBI Taxonomy" id="3821"/>
    <lineage>
        <taxon>Eukaryota</taxon>
        <taxon>Viridiplantae</taxon>
        <taxon>Streptophyta</taxon>
        <taxon>Embryophyta</taxon>
        <taxon>Tracheophyta</taxon>
        <taxon>Spermatophyta</taxon>
        <taxon>Magnoliopsida</taxon>
        <taxon>eudicotyledons</taxon>
        <taxon>Gunneridae</taxon>
        <taxon>Pentapetalae</taxon>
        <taxon>rosids</taxon>
        <taxon>fabids</taxon>
        <taxon>Fabales</taxon>
        <taxon>Fabaceae</taxon>
        <taxon>Papilionoideae</taxon>
        <taxon>50 kb inversion clade</taxon>
        <taxon>NPAAA clade</taxon>
        <taxon>indigoferoid/millettioid clade</taxon>
        <taxon>Phaseoleae</taxon>
        <taxon>Cajanus</taxon>
    </lineage>
</organism>
<dbReference type="GO" id="GO:0003676">
    <property type="term" value="F:nucleic acid binding"/>
    <property type="evidence" value="ECO:0007669"/>
    <property type="project" value="InterPro"/>
</dbReference>
<dbReference type="Proteomes" id="UP000075243">
    <property type="component" value="Chromosome 11"/>
</dbReference>
<gene>
    <name evidence="1" type="ORF">KK1_001177</name>
</gene>
<accession>A0A151SJH6</accession>
<dbReference type="InterPro" id="IPR012337">
    <property type="entry name" value="RNaseH-like_sf"/>
</dbReference>
<name>A0A151SJH6_CAJCA</name>
<evidence type="ECO:0000313" key="2">
    <source>
        <dbReference type="Proteomes" id="UP000075243"/>
    </source>
</evidence>
<dbReference type="AlphaFoldDB" id="A0A151SJH6"/>
<reference evidence="1 2" key="1">
    <citation type="journal article" date="2012" name="Nat. Biotechnol.">
        <title>Draft genome sequence of pigeonpea (Cajanus cajan), an orphan legume crop of resource-poor farmers.</title>
        <authorList>
            <person name="Varshney R.K."/>
            <person name="Chen W."/>
            <person name="Li Y."/>
            <person name="Bharti A.K."/>
            <person name="Saxena R.K."/>
            <person name="Schlueter J.A."/>
            <person name="Donoghue M.T."/>
            <person name="Azam S."/>
            <person name="Fan G."/>
            <person name="Whaley A.M."/>
            <person name="Farmer A.D."/>
            <person name="Sheridan J."/>
            <person name="Iwata A."/>
            <person name="Tuteja R."/>
            <person name="Penmetsa R.V."/>
            <person name="Wu W."/>
            <person name="Upadhyaya H.D."/>
            <person name="Yang S.P."/>
            <person name="Shah T."/>
            <person name="Saxena K.B."/>
            <person name="Michael T."/>
            <person name="McCombie W.R."/>
            <person name="Yang B."/>
            <person name="Zhang G."/>
            <person name="Yang H."/>
            <person name="Wang J."/>
            <person name="Spillane C."/>
            <person name="Cook D.R."/>
            <person name="May G.D."/>
            <person name="Xu X."/>
            <person name="Jackson S.A."/>
        </authorList>
    </citation>
    <scope>NUCLEOTIDE SEQUENCE [LARGE SCALE GENOMIC DNA]</scope>
    <source>
        <strain evidence="2">cv. Asha</strain>
    </source>
</reference>
<evidence type="ECO:0000313" key="1">
    <source>
        <dbReference type="EMBL" id="KYP54976.1"/>
    </source>
</evidence>
<dbReference type="InterPro" id="IPR036397">
    <property type="entry name" value="RNaseH_sf"/>
</dbReference>
<sequence length="58" mass="6684">MVSTLPGHLPCEEWIFLGLFPLAKGQYKFLLLVVDYFTKWIEVEPLATISAQNVQKFL</sequence>
<dbReference type="Gene3D" id="3.30.420.10">
    <property type="entry name" value="Ribonuclease H-like superfamily/Ribonuclease H"/>
    <property type="match status" value="1"/>
</dbReference>
<keyword evidence="2" id="KW-1185">Reference proteome</keyword>
<evidence type="ECO:0008006" key="3">
    <source>
        <dbReference type="Google" id="ProtNLM"/>
    </source>
</evidence>